<name>A0AAE4ATS1_9HYPH</name>
<dbReference type="InterPro" id="IPR029068">
    <property type="entry name" value="Glyas_Bleomycin-R_OHBP_Dase"/>
</dbReference>
<protein>
    <submittedName>
        <fullName evidence="2">Catechol 2,3-dioxygenase-like lactoylglutathione lyase family enzyme</fullName>
    </submittedName>
</protein>
<feature type="domain" description="VOC" evidence="1">
    <location>
        <begin position="7"/>
        <end position="132"/>
    </location>
</feature>
<dbReference type="Gene3D" id="3.10.180.10">
    <property type="entry name" value="2,3-Dihydroxybiphenyl 1,2-Dioxygenase, domain 1"/>
    <property type="match status" value="1"/>
</dbReference>
<dbReference type="PROSITE" id="PS51819">
    <property type="entry name" value="VOC"/>
    <property type="match status" value="1"/>
</dbReference>
<evidence type="ECO:0000259" key="1">
    <source>
        <dbReference type="PROSITE" id="PS51819"/>
    </source>
</evidence>
<proteinExistence type="predicted"/>
<evidence type="ECO:0000313" key="2">
    <source>
        <dbReference type="EMBL" id="MDQ0316500.1"/>
    </source>
</evidence>
<dbReference type="GO" id="GO:0016829">
    <property type="term" value="F:lyase activity"/>
    <property type="evidence" value="ECO:0007669"/>
    <property type="project" value="UniProtKB-KW"/>
</dbReference>
<dbReference type="AlphaFoldDB" id="A0AAE4ATS1"/>
<dbReference type="InterPro" id="IPR037523">
    <property type="entry name" value="VOC_core"/>
</dbReference>
<dbReference type="RefSeq" id="WP_306886385.1">
    <property type="nucleotide sequence ID" value="NZ_JAUSUL010000003.1"/>
</dbReference>
<keyword evidence="3" id="KW-1185">Reference proteome</keyword>
<dbReference type="Pfam" id="PF00903">
    <property type="entry name" value="Glyoxalase"/>
    <property type="match status" value="1"/>
</dbReference>
<gene>
    <name evidence="2" type="ORF">J2S73_002976</name>
</gene>
<reference evidence="2" key="1">
    <citation type="submission" date="2023-07" db="EMBL/GenBank/DDBJ databases">
        <title>Genomic Encyclopedia of Type Strains, Phase IV (KMG-IV): sequencing the most valuable type-strain genomes for metagenomic binning, comparative biology and taxonomic classification.</title>
        <authorList>
            <person name="Goeker M."/>
        </authorList>
    </citation>
    <scope>NUCLEOTIDE SEQUENCE</scope>
    <source>
        <strain evidence="2">DSM 21202</strain>
    </source>
</reference>
<dbReference type="PANTHER" id="PTHR21366:SF22">
    <property type="entry name" value="VOC DOMAIN-CONTAINING PROTEIN"/>
    <property type="match status" value="1"/>
</dbReference>
<dbReference type="PANTHER" id="PTHR21366">
    <property type="entry name" value="GLYOXALASE FAMILY PROTEIN"/>
    <property type="match status" value="1"/>
</dbReference>
<dbReference type="Proteomes" id="UP001229244">
    <property type="component" value="Unassembled WGS sequence"/>
</dbReference>
<sequence>MRPEIQGIVETVLYVDDLEEACTFYEDVLGLPLMAAFDGMKVLKAGTAQNLLLFDRMAAELDKDLPGGHVPGHRCDGPGHIAFHVAISDFDQWIEALQARGVQITSRVTWPAGGRSLYFDDPADNVIELATPGLWPNF</sequence>
<dbReference type="InterPro" id="IPR050383">
    <property type="entry name" value="GlyoxalaseI/FosfomycinResist"/>
</dbReference>
<accession>A0AAE4ATS1</accession>
<dbReference type="EMBL" id="JAUSUL010000003">
    <property type="protein sequence ID" value="MDQ0316500.1"/>
    <property type="molecule type" value="Genomic_DNA"/>
</dbReference>
<keyword evidence="2" id="KW-0456">Lyase</keyword>
<organism evidence="2 3">
    <name type="scientific">Amorphus orientalis</name>
    <dbReference type="NCBI Taxonomy" id="649198"/>
    <lineage>
        <taxon>Bacteria</taxon>
        <taxon>Pseudomonadati</taxon>
        <taxon>Pseudomonadota</taxon>
        <taxon>Alphaproteobacteria</taxon>
        <taxon>Hyphomicrobiales</taxon>
        <taxon>Amorphaceae</taxon>
        <taxon>Amorphus</taxon>
    </lineage>
</organism>
<dbReference type="InterPro" id="IPR004360">
    <property type="entry name" value="Glyas_Fos-R_dOase_dom"/>
</dbReference>
<dbReference type="SUPFAM" id="SSF54593">
    <property type="entry name" value="Glyoxalase/Bleomycin resistance protein/Dihydroxybiphenyl dioxygenase"/>
    <property type="match status" value="1"/>
</dbReference>
<comment type="caution">
    <text evidence="2">The sequence shown here is derived from an EMBL/GenBank/DDBJ whole genome shotgun (WGS) entry which is preliminary data.</text>
</comment>
<evidence type="ECO:0000313" key="3">
    <source>
        <dbReference type="Proteomes" id="UP001229244"/>
    </source>
</evidence>